<gene>
    <name evidence="1" type="ORF">BDV39DRAFT_97283</name>
</gene>
<proteinExistence type="predicted"/>
<organism evidence="1 2">
    <name type="scientific">Aspergillus sergii</name>
    <dbReference type="NCBI Taxonomy" id="1034303"/>
    <lineage>
        <taxon>Eukaryota</taxon>
        <taxon>Fungi</taxon>
        <taxon>Dikarya</taxon>
        <taxon>Ascomycota</taxon>
        <taxon>Pezizomycotina</taxon>
        <taxon>Eurotiomycetes</taxon>
        <taxon>Eurotiomycetidae</taxon>
        <taxon>Eurotiales</taxon>
        <taxon>Aspergillaceae</taxon>
        <taxon>Aspergillus</taxon>
        <taxon>Aspergillus subgen. Circumdati</taxon>
    </lineage>
</organism>
<accession>A0A5N6WZF1</accession>
<evidence type="ECO:0000313" key="1">
    <source>
        <dbReference type="EMBL" id="KAE8326002.1"/>
    </source>
</evidence>
<protein>
    <submittedName>
        <fullName evidence="1">Uncharacterized protein</fullName>
    </submittedName>
</protein>
<name>A0A5N6WZF1_9EURO</name>
<evidence type="ECO:0000313" key="2">
    <source>
        <dbReference type="Proteomes" id="UP000325945"/>
    </source>
</evidence>
<dbReference type="AlphaFoldDB" id="A0A5N6WZF1"/>
<dbReference type="Proteomes" id="UP000325945">
    <property type="component" value="Unassembled WGS sequence"/>
</dbReference>
<keyword evidence="2" id="KW-1185">Reference proteome</keyword>
<sequence>MAEAPQGQYEVILRAKGLQQFPPAHEGVPNLHIWIYLPKDRIQTKAICILWVLVIALLDCGQARGLIFLESPPYEENCGVNNSFTN</sequence>
<reference evidence="2" key="1">
    <citation type="submission" date="2019-04" db="EMBL/GenBank/DDBJ databases">
        <title>Friends and foes A comparative genomics studyof 23 Aspergillus species from section Flavi.</title>
        <authorList>
            <consortium name="DOE Joint Genome Institute"/>
            <person name="Kjaerbolling I."/>
            <person name="Vesth T."/>
            <person name="Frisvad J.C."/>
            <person name="Nybo J.L."/>
            <person name="Theobald S."/>
            <person name="Kildgaard S."/>
            <person name="Isbrandt T."/>
            <person name="Kuo A."/>
            <person name="Sato A."/>
            <person name="Lyhne E.K."/>
            <person name="Kogle M.E."/>
            <person name="Wiebenga A."/>
            <person name="Kun R.S."/>
            <person name="Lubbers R.J."/>
            <person name="Makela M.R."/>
            <person name="Barry K."/>
            <person name="Chovatia M."/>
            <person name="Clum A."/>
            <person name="Daum C."/>
            <person name="Haridas S."/>
            <person name="He G."/>
            <person name="LaButti K."/>
            <person name="Lipzen A."/>
            <person name="Mondo S."/>
            <person name="Riley R."/>
            <person name="Salamov A."/>
            <person name="Simmons B.A."/>
            <person name="Magnuson J.K."/>
            <person name="Henrissat B."/>
            <person name="Mortensen U.H."/>
            <person name="Larsen T.O."/>
            <person name="Devries R.P."/>
            <person name="Grigoriev I.V."/>
            <person name="Machida M."/>
            <person name="Baker S.E."/>
            <person name="Andersen M.R."/>
        </authorList>
    </citation>
    <scope>NUCLEOTIDE SEQUENCE [LARGE SCALE GENOMIC DNA]</scope>
    <source>
        <strain evidence="2">CBS 130017</strain>
    </source>
</reference>
<dbReference type="EMBL" id="ML741803">
    <property type="protein sequence ID" value="KAE8326002.1"/>
    <property type="molecule type" value="Genomic_DNA"/>
</dbReference>